<dbReference type="SUPFAM" id="SSF88659">
    <property type="entry name" value="Sigma3 and sigma4 domains of RNA polymerase sigma factors"/>
    <property type="match status" value="1"/>
</dbReference>
<sequence>MKRTMKENEIKWIQQNDTETVIETLMDEYGTPLTKLAFSYTRDWARAEDIVQDVFITCFHKITTFRGDSTIKTWLYRITVNRCKDSLKTWSIRNIDVGLRHAAYYKDNPEPTPEEAVIRSSDNQILANCVMELPTKYLEVIVLYYYSGLKIEEVAQTLHKNAKTIRTRLRRGRKLLRDLYEEAN</sequence>
<dbReference type="Gene3D" id="1.10.1740.10">
    <property type="match status" value="1"/>
</dbReference>
<dbReference type="AlphaFoldDB" id="A0A9X3WUU3"/>
<dbReference type="GO" id="GO:0006352">
    <property type="term" value="P:DNA-templated transcription initiation"/>
    <property type="evidence" value="ECO:0007669"/>
    <property type="project" value="InterPro"/>
</dbReference>
<dbReference type="Pfam" id="PF08281">
    <property type="entry name" value="Sigma70_r4_2"/>
    <property type="match status" value="1"/>
</dbReference>
<gene>
    <name evidence="7" type="ORF">NC797_16465</name>
</gene>
<dbReference type="Proteomes" id="UP001145050">
    <property type="component" value="Unassembled WGS sequence"/>
</dbReference>
<comment type="similarity">
    <text evidence="1">Belongs to the sigma-70 factor family. ECF subfamily.</text>
</comment>
<comment type="caution">
    <text evidence="7">The sequence shown here is derived from an EMBL/GenBank/DDBJ whole genome shotgun (WGS) entry which is preliminary data.</text>
</comment>
<dbReference type="InterPro" id="IPR036388">
    <property type="entry name" value="WH-like_DNA-bd_sf"/>
</dbReference>
<dbReference type="PANTHER" id="PTHR43133">
    <property type="entry name" value="RNA POLYMERASE ECF-TYPE SIGMA FACTO"/>
    <property type="match status" value="1"/>
</dbReference>
<keyword evidence="4" id="KW-0804">Transcription</keyword>
<protein>
    <submittedName>
        <fullName evidence="7">Sigma-70 family RNA polymerase sigma factor</fullName>
    </submittedName>
</protein>
<evidence type="ECO:0000256" key="1">
    <source>
        <dbReference type="ARBA" id="ARBA00010641"/>
    </source>
</evidence>
<keyword evidence="3" id="KW-0731">Sigma factor</keyword>
<name>A0A9X3WUU3_9BACI</name>
<reference evidence="7" key="1">
    <citation type="submission" date="2022-06" db="EMBL/GenBank/DDBJ databases">
        <title>Aquibacillus sp. a new bacterium isolated from soil saline samples.</title>
        <authorList>
            <person name="Galisteo C."/>
            <person name="De La Haba R."/>
            <person name="Sanchez-Porro C."/>
            <person name="Ventosa A."/>
        </authorList>
    </citation>
    <scope>NUCLEOTIDE SEQUENCE</scope>
    <source>
        <strain evidence="7">3ASR75-11</strain>
    </source>
</reference>
<dbReference type="InterPro" id="IPR013249">
    <property type="entry name" value="RNA_pol_sigma70_r4_t2"/>
</dbReference>
<dbReference type="RefSeq" id="WP_272437915.1">
    <property type="nucleotide sequence ID" value="NZ_JAMQKB010000029.1"/>
</dbReference>
<evidence type="ECO:0000256" key="2">
    <source>
        <dbReference type="ARBA" id="ARBA00023015"/>
    </source>
</evidence>
<dbReference type="SUPFAM" id="SSF88946">
    <property type="entry name" value="Sigma2 domain of RNA polymerase sigma factors"/>
    <property type="match status" value="1"/>
</dbReference>
<dbReference type="InterPro" id="IPR013325">
    <property type="entry name" value="RNA_pol_sigma_r2"/>
</dbReference>
<keyword evidence="2" id="KW-0805">Transcription regulation</keyword>
<organism evidence="7 8">
    <name type="scientific">Terrihalobacillus insolitus</name>
    <dbReference type="NCBI Taxonomy" id="2950438"/>
    <lineage>
        <taxon>Bacteria</taxon>
        <taxon>Bacillati</taxon>
        <taxon>Bacillota</taxon>
        <taxon>Bacilli</taxon>
        <taxon>Bacillales</taxon>
        <taxon>Bacillaceae</taxon>
        <taxon>Terrihalobacillus</taxon>
    </lineage>
</organism>
<feature type="domain" description="RNA polymerase sigma-70 region 2" evidence="5">
    <location>
        <begin position="25"/>
        <end position="88"/>
    </location>
</feature>
<dbReference type="Gene3D" id="1.10.10.10">
    <property type="entry name" value="Winged helix-like DNA-binding domain superfamily/Winged helix DNA-binding domain"/>
    <property type="match status" value="1"/>
</dbReference>
<dbReference type="InterPro" id="IPR014284">
    <property type="entry name" value="RNA_pol_sigma-70_dom"/>
</dbReference>
<dbReference type="InterPro" id="IPR007627">
    <property type="entry name" value="RNA_pol_sigma70_r2"/>
</dbReference>
<dbReference type="GO" id="GO:0016987">
    <property type="term" value="F:sigma factor activity"/>
    <property type="evidence" value="ECO:0007669"/>
    <property type="project" value="UniProtKB-KW"/>
</dbReference>
<dbReference type="InterPro" id="IPR039425">
    <property type="entry name" value="RNA_pol_sigma-70-like"/>
</dbReference>
<evidence type="ECO:0000259" key="6">
    <source>
        <dbReference type="Pfam" id="PF08281"/>
    </source>
</evidence>
<dbReference type="NCBIfam" id="TIGR02937">
    <property type="entry name" value="sigma70-ECF"/>
    <property type="match status" value="1"/>
</dbReference>
<feature type="domain" description="RNA polymerase sigma factor 70 region 4 type 2" evidence="6">
    <location>
        <begin position="124"/>
        <end position="176"/>
    </location>
</feature>
<evidence type="ECO:0000259" key="5">
    <source>
        <dbReference type="Pfam" id="PF04542"/>
    </source>
</evidence>
<evidence type="ECO:0000256" key="3">
    <source>
        <dbReference type="ARBA" id="ARBA00023082"/>
    </source>
</evidence>
<dbReference type="GO" id="GO:0003677">
    <property type="term" value="F:DNA binding"/>
    <property type="evidence" value="ECO:0007669"/>
    <property type="project" value="InterPro"/>
</dbReference>
<dbReference type="PANTHER" id="PTHR43133:SF60">
    <property type="entry name" value="RNA POLYMERASE SIGMA FACTOR SIGV"/>
    <property type="match status" value="1"/>
</dbReference>
<dbReference type="Pfam" id="PF04542">
    <property type="entry name" value="Sigma70_r2"/>
    <property type="match status" value="1"/>
</dbReference>
<dbReference type="EMBL" id="JAMQKB010000029">
    <property type="protein sequence ID" value="MDC3426095.1"/>
    <property type="molecule type" value="Genomic_DNA"/>
</dbReference>
<proteinExistence type="inferred from homology"/>
<evidence type="ECO:0000256" key="4">
    <source>
        <dbReference type="ARBA" id="ARBA00023163"/>
    </source>
</evidence>
<keyword evidence="8" id="KW-1185">Reference proteome</keyword>
<evidence type="ECO:0000313" key="7">
    <source>
        <dbReference type="EMBL" id="MDC3426095.1"/>
    </source>
</evidence>
<accession>A0A9X3WUU3</accession>
<evidence type="ECO:0000313" key="8">
    <source>
        <dbReference type="Proteomes" id="UP001145050"/>
    </source>
</evidence>
<dbReference type="InterPro" id="IPR013324">
    <property type="entry name" value="RNA_pol_sigma_r3/r4-like"/>
</dbReference>